<reference evidence="2" key="1">
    <citation type="journal article" date="2007" name="Science">
        <title>Evolutionary and biomedical insights from the rhesus macaque genome.</title>
        <authorList>
            <person name="Gibbs R.A."/>
            <person name="Rogers J."/>
            <person name="Katze M.G."/>
            <person name="Bumgarner R."/>
            <person name="Weinstock G.M."/>
            <person name="Mardis E.R."/>
            <person name="Remington K.A."/>
            <person name="Strausberg R.L."/>
            <person name="Venter J.C."/>
            <person name="Wilson R.K."/>
            <person name="Batzer M.A."/>
            <person name="Bustamante C.D."/>
            <person name="Eichler E.E."/>
            <person name="Hahn M.W."/>
            <person name="Hardison R.C."/>
            <person name="Makova K.D."/>
            <person name="Miller W."/>
            <person name="Milosavljevic A."/>
            <person name="Palermo R.E."/>
            <person name="Siepel A."/>
            <person name="Sikela J.M."/>
            <person name="Attaway T."/>
            <person name="Bell S."/>
            <person name="Bernard K.E."/>
            <person name="Buhay C.J."/>
            <person name="Chandrabose M.N."/>
            <person name="Dao M."/>
            <person name="Davis C."/>
            <person name="Delehaunty K.D."/>
            <person name="Ding Y."/>
            <person name="Dinh H.H."/>
            <person name="Dugan-Rocha S."/>
            <person name="Fulton L.A."/>
            <person name="Gabisi R.A."/>
            <person name="Garner T.T."/>
            <person name="Godfrey J."/>
            <person name="Hawes A.C."/>
            <person name="Hernandez J."/>
            <person name="Hines S."/>
            <person name="Holder M."/>
            <person name="Hume J."/>
            <person name="Jhangiani S.N."/>
            <person name="Joshi V."/>
            <person name="Khan Z.M."/>
            <person name="Kirkness E.F."/>
            <person name="Cree A."/>
            <person name="Fowler R.G."/>
            <person name="Lee S."/>
            <person name="Lewis L.R."/>
            <person name="Li Z."/>
            <person name="Liu Y.-S."/>
            <person name="Moore S.M."/>
            <person name="Muzny D."/>
            <person name="Nazareth L.V."/>
            <person name="Ngo D.N."/>
            <person name="Okwuonu G.O."/>
            <person name="Pai G."/>
            <person name="Parker D."/>
            <person name="Paul H.A."/>
            <person name="Pfannkoch C."/>
            <person name="Pohl C.S."/>
            <person name="Rogers Y.-H.C."/>
            <person name="Ruiz S.J."/>
            <person name="Sabo A."/>
            <person name="Santibanez J."/>
            <person name="Schneider B.W."/>
            <person name="Smith S.M."/>
            <person name="Sodergren E."/>
            <person name="Svatek A.F."/>
            <person name="Utterback T.R."/>
            <person name="Vattathil S."/>
            <person name="Warren W."/>
            <person name="White C.S."/>
            <person name="Chinwalla A.T."/>
            <person name="Feng Y."/>
            <person name="Halpern A.L."/>
            <person name="Hillier L.W."/>
            <person name="Huang X."/>
            <person name="Minx P."/>
            <person name="Nelson J.O."/>
            <person name="Pepin K.H."/>
            <person name="Qin X."/>
            <person name="Sutton G.G."/>
            <person name="Venter E."/>
            <person name="Walenz B.P."/>
            <person name="Wallis J.W."/>
            <person name="Worley K.C."/>
            <person name="Yang S.-P."/>
            <person name="Jones S.M."/>
            <person name="Marra M.A."/>
            <person name="Rocchi M."/>
            <person name="Schein J.E."/>
            <person name="Baertsch R."/>
            <person name="Clarke L."/>
            <person name="Csuros M."/>
            <person name="Glasscock J."/>
            <person name="Harris R.A."/>
            <person name="Havlak P."/>
            <person name="Jackson A.R."/>
            <person name="Jiang H."/>
            <person name="Liu Y."/>
            <person name="Messina D.N."/>
            <person name="Shen Y."/>
            <person name="Song H.X.-Z."/>
            <person name="Wylie T."/>
            <person name="Zhang L."/>
            <person name="Birney E."/>
            <person name="Han K."/>
            <person name="Konkel M.K."/>
            <person name="Lee J."/>
            <person name="Smit A.F.A."/>
            <person name="Ullmer B."/>
            <person name="Wang H."/>
            <person name="Xing J."/>
            <person name="Burhans R."/>
            <person name="Cheng Z."/>
            <person name="Karro J.E."/>
            <person name="Ma J."/>
            <person name="Raney B."/>
            <person name="She X."/>
            <person name="Cox M.J."/>
            <person name="Demuth J.P."/>
            <person name="Dumas L.J."/>
            <person name="Han S.-G."/>
            <person name="Hopkins J."/>
            <person name="Karimpour-Fard A."/>
            <person name="Kim Y.H."/>
            <person name="Pollack J.R."/>
            <person name="Vinar T."/>
            <person name="Addo-Quaye C."/>
            <person name="Degenhardt J."/>
            <person name="Denby A."/>
            <person name="Hubisz M.J."/>
            <person name="Indap A."/>
            <person name="Kosiol C."/>
            <person name="Lahn B.T."/>
            <person name="Lawson H.A."/>
            <person name="Marklein A."/>
            <person name="Nielsen R."/>
            <person name="Vallender E.J."/>
            <person name="Clark A.G."/>
            <person name="Ferguson B."/>
            <person name="Hernandez R.D."/>
            <person name="Hirani K."/>
            <person name="Kehrer-Sawatzki H."/>
            <person name="Kolb J."/>
            <person name="Patil S."/>
            <person name="Pu L.-L."/>
            <person name="Ren Y."/>
            <person name="Smith D.G."/>
            <person name="Wheeler D.A."/>
            <person name="Schenck I."/>
            <person name="Ball E.V."/>
            <person name="Chen R."/>
            <person name="Cooper D.N."/>
            <person name="Giardine B."/>
            <person name="Hsu F."/>
            <person name="Kent W.J."/>
            <person name="Lesk A."/>
            <person name="Nelson D.L."/>
            <person name="O'brien W.E."/>
            <person name="Pruefer K."/>
            <person name="Stenson P.D."/>
            <person name="Wallace J.C."/>
            <person name="Ke H."/>
            <person name="Liu X.-M."/>
            <person name="Wang P."/>
            <person name="Xiang A.P."/>
            <person name="Yang F."/>
            <person name="Barber G.P."/>
            <person name="Haussler D."/>
            <person name="Karolchik D."/>
            <person name="Kern A.D."/>
            <person name="Kuhn R.M."/>
            <person name="Smith K.E."/>
            <person name="Zwieg A.S."/>
        </authorList>
    </citation>
    <scope>NUCLEOTIDE SEQUENCE [LARGE SCALE GENOMIC DNA]</scope>
    <source>
        <strain evidence="2">17573</strain>
    </source>
</reference>
<name>A0A5F7Z9L7_MACMU</name>
<reference evidence="1" key="3">
    <citation type="submission" date="2025-08" db="UniProtKB">
        <authorList>
            <consortium name="Ensembl"/>
        </authorList>
    </citation>
    <scope>IDENTIFICATION</scope>
    <source>
        <strain evidence="1">17573</strain>
    </source>
</reference>
<dbReference type="InParanoid" id="A0A5F7Z9L7"/>
<reference evidence="1" key="4">
    <citation type="submission" date="2025-09" db="UniProtKB">
        <authorList>
            <consortium name="Ensembl"/>
        </authorList>
    </citation>
    <scope>IDENTIFICATION</scope>
    <source>
        <strain evidence="1">17573</strain>
    </source>
</reference>
<reference evidence="1" key="2">
    <citation type="submission" date="2019-01" db="EMBL/GenBank/DDBJ databases">
        <authorList>
            <person name="Graves T."/>
            <person name="Eichler E.E."/>
            <person name="Wilson R.K."/>
        </authorList>
    </citation>
    <scope>NUCLEOTIDE SEQUENCE [LARGE SCALE GENOMIC DNA]</scope>
    <source>
        <strain evidence="1">17573</strain>
    </source>
</reference>
<dbReference type="Proteomes" id="UP000006718">
    <property type="component" value="Chromosome 14"/>
</dbReference>
<dbReference type="Bgee" id="ENSMMUG00000058610">
    <property type="expression patterns" value="Expressed in intestine and 5 other cell types or tissues"/>
</dbReference>
<keyword evidence="2" id="KW-1185">Reference proteome</keyword>
<dbReference type="VEuPathDB" id="HostDB:ENSMMUG00000058610"/>
<dbReference type="OMA" id="ISWTWWH"/>
<accession>A0A5F7Z9L7</accession>
<dbReference type="AlphaFoldDB" id="A0A5F7Z9L7"/>
<proteinExistence type="predicted"/>
<sequence>MSYLGQTQWFMPIISALWEAEAGGSPEVRSSRPAWPTWWNPISTKNTKISWTWWHVPTVPATGEAEAGESLEPRRWRLQRAKIVPLYCSLGNRVRLHLKTKQKQTKRSLI</sequence>
<evidence type="ECO:0000313" key="1">
    <source>
        <dbReference type="Ensembl" id="ENSMMUP00000061323.1"/>
    </source>
</evidence>
<protein>
    <submittedName>
        <fullName evidence="1">Uncharacterized protein</fullName>
    </submittedName>
</protein>
<organism evidence="1 2">
    <name type="scientific">Macaca mulatta</name>
    <name type="common">Rhesus macaque</name>
    <dbReference type="NCBI Taxonomy" id="9544"/>
    <lineage>
        <taxon>Eukaryota</taxon>
        <taxon>Metazoa</taxon>
        <taxon>Chordata</taxon>
        <taxon>Craniata</taxon>
        <taxon>Vertebrata</taxon>
        <taxon>Euteleostomi</taxon>
        <taxon>Mammalia</taxon>
        <taxon>Eutheria</taxon>
        <taxon>Euarchontoglires</taxon>
        <taxon>Primates</taxon>
        <taxon>Haplorrhini</taxon>
        <taxon>Catarrhini</taxon>
        <taxon>Cercopithecidae</taxon>
        <taxon>Cercopithecinae</taxon>
        <taxon>Macaca</taxon>
    </lineage>
</organism>
<evidence type="ECO:0000313" key="2">
    <source>
        <dbReference type="Proteomes" id="UP000006718"/>
    </source>
</evidence>
<dbReference type="Ensembl" id="ENSMMUT00000101479.1">
    <property type="protein sequence ID" value="ENSMMUP00000061323.1"/>
    <property type="gene ID" value="ENSMMUG00000058610.1"/>
</dbReference>
<dbReference type="GeneTree" id="ENSGT00940000163244"/>